<evidence type="ECO:0000313" key="2">
    <source>
        <dbReference type="EMBL" id="MBB4632661.1"/>
    </source>
</evidence>
<dbReference type="Proteomes" id="UP000566324">
    <property type="component" value="Unassembled WGS sequence"/>
</dbReference>
<dbReference type="AlphaFoldDB" id="A0A7W7F6T7"/>
<comment type="caution">
    <text evidence="2">The sequence shown here is derived from an EMBL/GenBank/DDBJ whole genome shotgun (WGS) entry which is preliminary data.</text>
</comment>
<protein>
    <recommendedName>
        <fullName evidence="1">ChrR-like cupin domain-containing protein</fullName>
    </recommendedName>
</protein>
<proteinExistence type="predicted"/>
<dbReference type="Pfam" id="PF12973">
    <property type="entry name" value="Cupin_7"/>
    <property type="match status" value="1"/>
</dbReference>
<dbReference type="EMBL" id="JACHNZ010000025">
    <property type="protein sequence ID" value="MBB4632661.1"/>
    <property type="molecule type" value="Genomic_DNA"/>
</dbReference>
<evidence type="ECO:0000313" key="3">
    <source>
        <dbReference type="Proteomes" id="UP000566324"/>
    </source>
</evidence>
<feature type="domain" description="ChrR-like cupin" evidence="1">
    <location>
        <begin position="27"/>
        <end position="138"/>
    </location>
</feature>
<evidence type="ECO:0000259" key="1">
    <source>
        <dbReference type="Pfam" id="PF12973"/>
    </source>
</evidence>
<dbReference type="InterPro" id="IPR025979">
    <property type="entry name" value="ChrR-like_cupin_dom"/>
</dbReference>
<accession>A0A7W7F6T7</accession>
<dbReference type="InterPro" id="IPR011051">
    <property type="entry name" value="RmlC_Cupin_sf"/>
</dbReference>
<dbReference type="SUPFAM" id="SSF51182">
    <property type="entry name" value="RmlC-like cupins"/>
    <property type="match status" value="1"/>
</dbReference>
<dbReference type="Gene3D" id="2.60.120.10">
    <property type="entry name" value="Jelly Rolls"/>
    <property type="match status" value="1"/>
</dbReference>
<sequence length="168" mass="18620">MVSSADTSRANSLPETTYFTKPPVDGEFVQVDKIAWQPMPEPFAHGGICWKLLHVSPELGSWTAYFKCPAGSHFSAHIHIGPGEYLLTKGKMEVRGGIENGGETAYELGYGYEPSSARHDHTYFPIDSEFYMSFVGPLHWIHEDGSTVAVTGWKELQDVWLQQTGIAA</sequence>
<organism evidence="2 3">
    <name type="scientific">Sphingosinicella soli</name>
    <dbReference type="NCBI Taxonomy" id="333708"/>
    <lineage>
        <taxon>Bacteria</taxon>
        <taxon>Pseudomonadati</taxon>
        <taxon>Pseudomonadota</taxon>
        <taxon>Alphaproteobacteria</taxon>
        <taxon>Sphingomonadales</taxon>
        <taxon>Sphingosinicellaceae</taxon>
        <taxon>Sphingosinicella</taxon>
    </lineage>
</organism>
<name>A0A7W7F6T7_9SPHN</name>
<reference evidence="2 3" key="1">
    <citation type="submission" date="2020-08" db="EMBL/GenBank/DDBJ databases">
        <title>Genomic Encyclopedia of Type Strains, Phase IV (KMG-IV): sequencing the most valuable type-strain genomes for metagenomic binning, comparative biology and taxonomic classification.</title>
        <authorList>
            <person name="Goeker M."/>
        </authorList>
    </citation>
    <scope>NUCLEOTIDE SEQUENCE [LARGE SCALE GENOMIC DNA]</scope>
    <source>
        <strain evidence="2 3">DSM 17328</strain>
    </source>
</reference>
<gene>
    <name evidence="2" type="ORF">GGQ98_002288</name>
</gene>
<dbReference type="RefSeq" id="WP_184069568.1">
    <property type="nucleotide sequence ID" value="NZ_JACHNZ010000025.1"/>
</dbReference>
<keyword evidence="3" id="KW-1185">Reference proteome</keyword>
<dbReference type="InterPro" id="IPR014710">
    <property type="entry name" value="RmlC-like_jellyroll"/>
</dbReference>